<name>A0A8J2QUQ4_9NEOP</name>
<sequence length="639" mass="74093">MSIIGVRGIPPKLSLEQFIRKLAHVLHGQFEAFSVNNKTKSKTFYLKLSHRLETRSTIQLINRTRFPFQLQAFLPDNDMNLQVPQKTKKIPNTLRKALNIPLNFTPEENIYEKLEKIQTEKQFPTCYCLSKCYRDEFPHKTDVQLIKDIYKNYQLEMGLPEMELNETEFYDYKVECDGEDSVSLNKAKNLSQKYSNKIINKIMDHINNYDFDNHKHPSTTIEVRKHIKNLSPLIPNIVKSIIKEKFENQGKETFSVVRFSIKQVNSLLRPVLKGQFRVLNFDPKVKKPKTCYVYLSENLDPQMVSKTVRTLRIGPYKLYAYQPPDIPYLKLRKSANNVINTLNNTNVKPRFTPKVLPVVRKPFKPTKQIKQVNVDKGVTVRKTQPIYSAEMVIKYTHEQIMLEMQSKYPGLYDLNKKLDNKLLVAVGQTVHKRLKEIADHENSVTCMGLSRTYRRIFLHSGDFQLISTTLYRIQDVMGMKRLQLLEKDLIAPVIKPYDFDKISPEQLQASSSKYSDEIVKAVLDHVGKLSTKIDPSKDPVEDEARIKVTEQLKNMLPYLPDLVKGVISKHLIPQKSIYYVVKIYGEPCLPPRRLITAWMPRYKMFSAVRSERMFNLMLARVPAAEMTAVLAADGTIMGE</sequence>
<comment type="caution">
    <text evidence="1">The sequence shown here is derived from an EMBL/GenBank/DDBJ whole genome shotgun (WGS) entry which is preliminary data.</text>
</comment>
<organism evidence="1 2">
    <name type="scientific">Danaus chrysippus</name>
    <name type="common">African queen</name>
    <dbReference type="NCBI Taxonomy" id="151541"/>
    <lineage>
        <taxon>Eukaryota</taxon>
        <taxon>Metazoa</taxon>
        <taxon>Ecdysozoa</taxon>
        <taxon>Arthropoda</taxon>
        <taxon>Hexapoda</taxon>
        <taxon>Insecta</taxon>
        <taxon>Pterygota</taxon>
        <taxon>Neoptera</taxon>
        <taxon>Endopterygota</taxon>
        <taxon>Lepidoptera</taxon>
        <taxon>Glossata</taxon>
        <taxon>Ditrysia</taxon>
        <taxon>Papilionoidea</taxon>
        <taxon>Nymphalidae</taxon>
        <taxon>Danainae</taxon>
        <taxon>Danaini</taxon>
        <taxon>Danaina</taxon>
        <taxon>Danaus</taxon>
        <taxon>Anosia</taxon>
    </lineage>
</organism>
<keyword evidence="2" id="KW-1185">Reference proteome</keyword>
<reference evidence="1" key="1">
    <citation type="submission" date="2021-09" db="EMBL/GenBank/DDBJ databases">
        <authorList>
            <person name="Martin H S."/>
        </authorList>
    </citation>
    <scope>NUCLEOTIDE SEQUENCE</scope>
</reference>
<dbReference type="OrthoDB" id="10250935at2759"/>
<accession>A0A8J2QUQ4</accession>
<gene>
    <name evidence="1" type="ORF">DCHRY22_LOCUS10285</name>
</gene>
<dbReference type="EMBL" id="CAKASE010000069">
    <property type="protein sequence ID" value="CAG9572964.1"/>
    <property type="molecule type" value="Genomic_DNA"/>
</dbReference>
<dbReference type="Proteomes" id="UP000789524">
    <property type="component" value="Unassembled WGS sequence"/>
</dbReference>
<proteinExistence type="predicted"/>
<dbReference type="AlphaFoldDB" id="A0A8J2QUQ4"/>
<evidence type="ECO:0000313" key="2">
    <source>
        <dbReference type="Proteomes" id="UP000789524"/>
    </source>
</evidence>
<evidence type="ECO:0000313" key="1">
    <source>
        <dbReference type="EMBL" id="CAG9572964.1"/>
    </source>
</evidence>
<protein>
    <submittedName>
        <fullName evidence="1">(African queen) hypothetical protein</fullName>
    </submittedName>
</protein>